<proteinExistence type="inferred from homology"/>
<dbReference type="Pfam" id="PF00932">
    <property type="entry name" value="LTD"/>
    <property type="match status" value="1"/>
</dbReference>
<name>A0ABP8IZM8_9BACT</name>
<evidence type="ECO:0000313" key="11">
    <source>
        <dbReference type="EMBL" id="GAA4381528.1"/>
    </source>
</evidence>
<dbReference type="PANTHER" id="PTHR33607:SF2">
    <property type="entry name" value="ENDONUCLEASE-1"/>
    <property type="match status" value="1"/>
</dbReference>
<evidence type="ECO:0000313" key="12">
    <source>
        <dbReference type="Proteomes" id="UP001500454"/>
    </source>
</evidence>
<evidence type="ECO:0000256" key="4">
    <source>
        <dbReference type="ARBA" id="ARBA00022737"/>
    </source>
</evidence>
<gene>
    <name evidence="11" type="ORF">GCM10023186_21070</name>
</gene>
<dbReference type="InterPro" id="IPR038081">
    <property type="entry name" value="CalX-like_sf"/>
</dbReference>
<dbReference type="RefSeq" id="WP_345223966.1">
    <property type="nucleotide sequence ID" value="NZ_BAABHA010000004.1"/>
</dbReference>
<keyword evidence="4" id="KW-0677">Repeat</keyword>
<comment type="similarity">
    <text evidence="1">Belongs to the EndA/NucM nuclease family.</text>
</comment>
<dbReference type="NCBIfam" id="TIGR04183">
    <property type="entry name" value="Por_Secre_tail"/>
    <property type="match status" value="1"/>
</dbReference>
<feature type="domain" description="LTD" evidence="8">
    <location>
        <begin position="516"/>
        <end position="615"/>
    </location>
</feature>
<evidence type="ECO:0000256" key="6">
    <source>
        <dbReference type="ARBA" id="ARBA00022837"/>
    </source>
</evidence>
<feature type="domain" description="Secretion system C-terminal sorting" evidence="10">
    <location>
        <begin position="696"/>
        <end position="772"/>
    </location>
</feature>
<dbReference type="Pfam" id="PF18962">
    <property type="entry name" value="Por_Secre_tail"/>
    <property type="match status" value="1"/>
</dbReference>
<dbReference type="Pfam" id="PF03160">
    <property type="entry name" value="Calx-beta"/>
    <property type="match status" value="2"/>
</dbReference>
<keyword evidence="3 7" id="KW-0732">Signal</keyword>
<evidence type="ECO:0000256" key="2">
    <source>
        <dbReference type="ARBA" id="ARBA00022722"/>
    </source>
</evidence>
<keyword evidence="5" id="KW-0378">Hydrolase</keyword>
<evidence type="ECO:0000259" key="9">
    <source>
        <dbReference type="Pfam" id="PF03160"/>
    </source>
</evidence>
<keyword evidence="12" id="KW-1185">Reference proteome</keyword>
<feature type="domain" description="Calx-beta" evidence="9">
    <location>
        <begin position="384"/>
        <end position="504"/>
    </location>
</feature>
<reference evidence="12" key="1">
    <citation type="journal article" date="2019" name="Int. J. Syst. Evol. Microbiol.">
        <title>The Global Catalogue of Microorganisms (GCM) 10K type strain sequencing project: providing services to taxonomists for standard genome sequencing and annotation.</title>
        <authorList>
            <consortium name="The Broad Institute Genomics Platform"/>
            <consortium name="The Broad Institute Genome Sequencing Center for Infectious Disease"/>
            <person name="Wu L."/>
            <person name="Ma J."/>
        </authorList>
    </citation>
    <scope>NUCLEOTIDE SEQUENCE [LARGE SCALE GENOMIC DNA]</scope>
    <source>
        <strain evidence="12">JCM 17924</strain>
    </source>
</reference>
<dbReference type="PANTHER" id="PTHR33607">
    <property type="entry name" value="ENDONUCLEASE-1"/>
    <property type="match status" value="1"/>
</dbReference>
<dbReference type="EMBL" id="BAABHA010000004">
    <property type="protein sequence ID" value="GAA4381528.1"/>
    <property type="molecule type" value="Genomic_DNA"/>
</dbReference>
<evidence type="ECO:0000259" key="8">
    <source>
        <dbReference type="Pfam" id="PF00932"/>
    </source>
</evidence>
<dbReference type="SUPFAM" id="SSF141072">
    <property type="entry name" value="CalX-like"/>
    <property type="match status" value="2"/>
</dbReference>
<accession>A0ABP8IZM8</accession>
<evidence type="ECO:0000256" key="3">
    <source>
        <dbReference type="ARBA" id="ARBA00022729"/>
    </source>
</evidence>
<evidence type="ECO:0000256" key="5">
    <source>
        <dbReference type="ARBA" id="ARBA00022801"/>
    </source>
</evidence>
<dbReference type="Gene3D" id="2.60.40.2030">
    <property type="match status" value="2"/>
</dbReference>
<comment type="caution">
    <text evidence="11">The sequence shown here is derived from an EMBL/GenBank/DDBJ whole genome shotgun (WGS) entry which is preliminary data.</text>
</comment>
<sequence length="774" mass="82240">MKHFFAALLALGLSLELALAQTFPAVPAAPPASLQDQALRTWLTQNWYDGKRTVLSYSAARAKMYNYADNFNNTVTCVYSGYSVARPLNFNNSSTSITNINCEHTVPQSWFDEAVRMQSDMHHLFPTVIQWNSDRGSDPFAEIPDAQTQKWIRFLTSQSTIPSANIDEYSEDTNTQFEPREDHKGNLARAVFYFYTVHAGQTFDTGKGMLSAVGNPATLYQWHLQDPVDAREQERNRRVAASQGNYNPYINDPSLVARAWGFQPAGPAVSFAAASGSIAEGNAGTTTYTFTLTANPAPTAAGTVQVAVDPMATTATSPADYTFSTQTVTFAAGQTTQTVTLAVNGDTQPEADETVRLVLQNATSGLTAGSPASHDFTITNDDGAPATVSFAAASGSITEGNTGTVTYTTNVTLTGTVPSAGFTVPVSVVSTSSTAGAADFTLNTTLLTFAASTTPQTLPVTVTVTADALAEGDELVVLRLGQPSNAVVLLSTNPEHTLTITDDDLPPLGTPCTRPFFSQYIEGAVGNTKAIEIFNPAPYAINLNGLRVQTFTNGANTPLYTLNLTGMLASGETYVIANAQSEQIVIDESDITSDVTFFNGDDAIALFQGTDTLDVIGRIGQDPGTNWPIPSGGSTLDNTLVRRPNVSRGQPRWNLAAAEWQAVGVGNYQGMGSHTSTACVTTSTRALQTVRGGLYVYPNPASGRVQVQVPGLSARASAHILLVDALGRPVRQLTQTLGAADIASLELRGLSAGLYQVVVEVGSKRYTSRVVVQP</sequence>
<dbReference type="InterPro" id="IPR026444">
    <property type="entry name" value="Secre_tail"/>
</dbReference>
<dbReference type="InterPro" id="IPR001322">
    <property type="entry name" value="Lamin_tail_dom"/>
</dbReference>
<keyword evidence="6" id="KW-0106">Calcium</keyword>
<dbReference type="InterPro" id="IPR007346">
    <property type="entry name" value="Endonuclease-I"/>
</dbReference>
<evidence type="ECO:0000256" key="7">
    <source>
        <dbReference type="SAM" id="SignalP"/>
    </source>
</evidence>
<dbReference type="SUPFAM" id="SSF54060">
    <property type="entry name" value="His-Me finger endonucleases"/>
    <property type="match status" value="1"/>
</dbReference>
<dbReference type="Pfam" id="PF04231">
    <property type="entry name" value="Endonuclease_1"/>
    <property type="match status" value="1"/>
</dbReference>
<evidence type="ECO:0008006" key="13">
    <source>
        <dbReference type="Google" id="ProtNLM"/>
    </source>
</evidence>
<dbReference type="InterPro" id="IPR044925">
    <property type="entry name" value="His-Me_finger_sf"/>
</dbReference>
<evidence type="ECO:0000256" key="1">
    <source>
        <dbReference type="ARBA" id="ARBA00006429"/>
    </source>
</evidence>
<feature type="chain" id="PRO_5045315925" description="T9SS type A sorting domain-containing protein" evidence="7">
    <location>
        <begin position="21"/>
        <end position="774"/>
    </location>
</feature>
<dbReference type="InterPro" id="IPR003644">
    <property type="entry name" value="Calx_beta"/>
</dbReference>
<protein>
    <recommendedName>
        <fullName evidence="13">T9SS type A sorting domain-containing protein</fullName>
    </recommendedName>
</protein>
<evidence type="ECO:0000259" key="10">
    <source>
        <dbReference type="Pfam" id="PF18962"/>
    </source>
</evidence>
<keyword evidence="2" id="KW-0540">Nuclease</keyword>
<dbReference type="Proteomes" id="UP001500454">
    <property type="component" value="Unassembled WGS sequence"/>
</dbReference>
<feature type="domain" description="Calx-beta" evidence="9">
    <location>
        <begin position="286"/>
        <end position="382"/>
    </location>
</feature>
<feature type="signal peptide" evidence="7">
    <location>
        <begin position="1"/>
        <end position="20"/>
    </location>
</feature>
<organism evidence="11 12">
    <name type="scientific">Hymenobacter koreensis</name>
    <dbReference type="NCBI Taxonomy" id="1084523"/>
    <lineage>
        <taxon>Bacteria</taxon>
        <taxon>Pseudomonadati</taxon>
        <taxon>Bacteroidota</taxon>
        <taxon>Cytophagia</taxon>
        <taxon>Cytophagales</taxon>
        <taxon>Hymenobacteraceae</taxon>
        <taxon>Hymenobacter</taxon>
    </lineage>
</organism>